<protein>
    <submittedName>
        <fullName evidence="1">Uncharacterized protein</fullName>
    </submittedName>
</protein>
<proteinExistence type="predicted"/>
<name>E9J2L8_SOLIN</name>
<reference evidence="1" key="1">
    <citation type="journal article" date="2011" name="Proc. Natl. Acad. Sci. U.S.A.">
        <title>The genome of the fire ant Solenopsis invicta.</title>
        <authorList>
            <person name="Wurm Y."/>
            <person name="Wang J."/>
            <person name="Riba-Grognuz O."/>
            <person name="Corona M."/>
            <person name="Nygaard S."/>
            <person name="Hunt B.G."/>
            <person name="Ingram K.K."/>
            <person name="Falquet L."/>
            <person name="Nipitwattanaphon M."/>
            <person name="Gotzek D."/>
            <person name="Dijkstra M.B."/>
            <person name="Oettler J."/>
            <person name="Comtesse F."/>
            <person name="Shih C.J."/>
            <person name="Wu W.J."/>
            <person name="Yang C.C."/>
            <person name="Thomas J."/>
            <person name="Beaudoing E."/>
            <person name="Pradervand S."/>
            <person name="Flegel V."/>
            <person name="Cook E.D."/>
            <person name="Fabbretti R."/>
            <person name="Stockinger H."/>
            <person name="Long L."/>
            <person name="Farmerie W.G."/>
            <person name="Oakey J."/>
            <person name="Boomsma J.J."/>
            <person name="Pamilo P."/>
            <person name="Yi S.V."/>
            <person name="Heinze J."/>
            <person name="Goodisman M.A."/>
            <person name="Farinelli L."/>
            <person name="Harshman K."/>
            <person name="Hulo N."/>
            <person name="Cerutti L."/>
            <person name="Xenarios I."/>
            <person name="Shoemaker D."/>
            <person name="Keller L."/>
        </authorList>
    </citation>
    <scope>NUCLEOTIDE SEQUENCE [LARGE SCALE GENOMIC DNA]</scope>
</reference>
<feature type="non-terminal residue" evidence="1">
    <location>
        <position position="347"/>
    </location>
</feature>
<dbReference type="AlphaFoldDB" id="E9J2L8"/>
<accession>E9J2L8</accession>
<organism>
    <name type="scientific">Solenopsis invicta</name>
    <name type="common">Red imported fire ant</name>
    <name type="synonym">Solenopsis wagneri</name>
    <dbReference type="NCBI Taxonomy" id="13686"/>
    <lineage>
        <taxon>Eukaryota</taxon>
        <taxon>Metazoa</taxon>
        <taxon>Ecdysozoa</taxon>
        <taxon>Arthropoda</taxon>
        <taxon>Hexapoda</taxon>
        <taxon>Insecta</taxon>
        <taxon>Pterygota</taxon>
        <taxon>Neoptera</taxon>
        <taxon>Endopterygota</taxon>
        <taxon>Hymenoptera</taxon>
        <taxon>Apocrita</taxon>
        <taxon>Aculeata</taxon>
        <taxon>Formicoidea</taxon>
        <taxon>Formicidae</taxon>
        <taxon>Myrmicinae</taxon>
        <taxon>Solenopsis</taxon>
    </lineage>
</organism>
<dbReference type="HOGENOM" id="CLU_800028_0_0_1"/>
<dbReference type="EMBL" id="GL767896">
    <property type="protein sequence ID" value="EFZ12935.1"/>
    <property type="molecule type" value="Genomic_DNA"/>
</dbReference>
<evidence type="ECO:0000313" key="1">
    <source>
        <dbReference type="EMBL" id="EFZ12935.1"/>
    </source>
</evidence>
<sequence length="347" mass="40426">MEKIYRKAWNKGGKEIEDEDQAGIRVRPFIFSVRQCLKCFRFGHIKVMCKTEKICIVCGKKTYGHYNRGLKCRNCRENHRSTYKKCLVYEYNKHSELTYNRYEEPAKWPKLSPIRKISHTHVNQTKEGSRGSNMLISAYKGPQKALEKQKNLLAYNDLDYETEENESNNEREANVRSRRILPSYEVAGATSPKETVTDLIQRLLQYIDKDPEIGSKMFALLKKRKRKKTDKWQQEIRYKSLIKTSIRNSLVVIIKNTIEFEVIDAWQNAGLQFDTLGIRTKNPTTNFNLIAILHKRNRKPVSYEKRMEGTLSPSRESNTKKIVNNISVCGANNTVFCRISLGAAKMR</sequence>
<gene>
    <name evidence="1" type="ORF">SINV_06260</name>
</gene>